<dbReference type="PANTHER" id="PTHR48111:SF22">
    <property type="entry name" value="REGULATOR OF RPOS"/>
    <property type="match status" value="1"/>
</dbReference>
<dbReference type="Proteomes" id="UP000198892">
    <property type="component" value="Unassembled WGS sequence"/>
</dbReference>
<proteinExistence type="predicted"/>
<dbReference type="SMART" id="SM00862">
    <property type="entry name" value="Trans_reg_C"/>
    <property type="match status" value="1"/>
</dbReference>
<dbReference type="GO" id="GO:0032993">
    <property type="term" value="C:protein-DNA complex"/>
    <property type="evidence" value="ECO:0007669"/>
    <property type="project" value="TreeGrafter"/>
</dbReference>
<evidence type="ECO:0000256" key="1">
    <source>
        <dbReference type="ARBA" id="ARBA00022553"/>
    </source>
</evidence>
<protein>
    <submittedName>
        <fullName evidence="10">DNA-binding response regulator, OmpR family, contains REC and winged-helix (WHTH) domain</fullName>
    </submittedName>
</protein>
<dbReference type="FunFam" id="1.10.10.10:FF:000005">
    <property type="entry name" value="Two-component system response regulator"/>
    <property type="match status" value="1"/>
</dbReference>
<dbReference type="PROSITE" id="PS50110">
    <property type="entry name" value="RESPONSE_REGULATORY"/>
    <property type="match status" value="1"/>
</dbReference>
<dbReference type="SMART" id="SM00448">
    <property type="entry name" value="REC"/>
    <property type="match status" value="1"/>
</dbReference>
<feature type="modified residue" description="4-aspartylphosphate" evidence="6">
    <location>
        <position position="54"/>
    </location>
</feature>
<dbReference type="FunFam" id="3.40.50.2300:FF:000001">
    <property type="entry name" value="DNA-binding response regulator PhoB"/>
    <property type="match status" value="1"/>
</dbReference>
<evidence type="ECO:0000256" key="5">
    <source>
        <dbReference type="ARBA" id="ARBA00023163"/>
    </source>
</evidence>
<dbReference type="Pfam" id="PF00072">
    <property type="entry name" value="Response_reg"/>
    <property type="match status" value="1"/>
</dbReference>
<dbReference type="OrthoDB" id="9790442at2"/>
<evidence type="ECO:0000256" key="4">
    <source>
        <dbReference type="ARBA" id="ARBA00023125"/>
    </source>
</evidence>
<dbReference type="CDD" id="cd17574">
    <property type="entry name" value="REC_OmpR"/>
    <property type="match status" value="1"/>
</dbReference>
<accession>A0A1I5PAJ6</accession>
<keyword evidence="1 6" id="KW-0597">Phosphoprotein</keyword>
<evidence type="ECO:0000256" key="2">
    <source>
        <dbReference type="ARBA" id="ARBA00023012"/>
    </source>
</evidence>
<feature type="domain" description="Response regulatory" evidence="8">
    <location>
        <begin position="5"/>
        <end position="119"/>
    </location>
</feature>
<dbReference type="AlphaFoldDB" id="A0A1I5PAJ6"/>
<dbReference type="Gene3D" id="3.40.50.2300">
    <property type="match status" value="1"/>
</dbReference>
<dbReference type="InterPro" id="IPR036388">
    <property type="entry name" value="WH-like_DNA-bd_sf"/>
</dbReference>
<evidence type="ECO:0000259" key="9">
    <source>
        <dbReference type="PROSITE" id="PS51755"/>
    </source>
</evidence>
<dbReference type="InterPro" id="IPR011006">
    <property type="entry name" value="CheY-like_superfamily"/>
</dbReference>
<dbReference type="Gene3D" id="1.10.10.10">
    <property type="entry name" value="Winged helix-like DNA-binding domain superfamily/Winged helix DNA-binding domain"/>
    <property type="match status" value="1"/>
</dbReference>
<dbReference type="GO" id="GO:0005829">
    <property type="term" value="C:cytosol"/>
    <property type="evidence" value="ECO:0007669"/>
    <property type="project" value="TreeGrafter"/>
</dbReference>
<dbReference type="GO" id="GO:0006355">
    <property type="term" value="P:regulation of DNA-templated transcription"/>
    <property type="evidence" value="ECO:0007669"/>
    <property type="project" value="InterPro"/>
</dbReference>
<dbReference type="EMBL" id="FOXD01000004">
    <property type="protein sequence ID" value="SFP30820.1"/>
    <property type="molecule type" value="Genomic_DNA"/>
</dbReference>
<feature type="domain" description="OmpR/PhoB-type" evidence="9">
    <location>
        <begin position="129"/>
        <end position="227"/>
    </location>
</feature>
<sequence length="229" mass="26316">MRKPSILVVEDEEKIARVLELELEYEGYRVVKAHDGLEGIEQFRKETWELIILDVMLPGMSGVDLLRRIRSGGDPTPVIMLTAKDELEDKVKGLDLGANDYVTKPFQIEELLARIRAALRTNALEAEDAHAMRAADLTVNESTHEVFRGGDPIQLTAKEFSLLAYFMHNQRQVLNREQLLERVWGYDYDGDTNIVEVYVRYLRNKMDKGYDPQLLHTVRGVGYVLKDPR</sequence>
<keyword evidence="5" id="KW-0804">Transcription</keyword>
<evidence type="ECO:0000256" key="3">
    <source>
        <dbReference type="ARBA" id="ARBA00023015"/>
    </source>
</evidence>
<dbReference type="STRING" id="1884432.SAMN05518683_10435"/>
<evidence type="ECO:0000259" key="8">
    <source>
        <dbReference type="PROSITE" id="PS50110"/>
    </source>
</evidence>
<keyword evidence="4 7" id="KW-0238">DNA-binding</keyword>
<dbReference type="SUPFAM" id="SSF52172">
    <property type="entry name" value="CheY-like"/>
    <property type="match status" value="1"/>
</dbReference>
<dbReference type="GO" id="GO:0000976">
    <property type="term" value="F:transcription cis-regulatory region binding"/>
    <property type="evidence" value="ECO:0007669"/>
    <property type="project" value="TreeGrafter"/>
</dbReference>
<dbReference type="InterPro" id="IPR001789">
    <property type="entry name" value="Sig_transdc_resp-reg_receiver"/>
</dbReference>
<evidence type="ECO:0000256" key="6">
    <source>
        <dbReference type="PROSITE-ProRule" id="PRU00169"/>
    </source>
</evidence>
<organism evidence="10 11">
    <name type="scientific">Salibacterium halotolerans</name>
    <dbReference type="NCBI Taxonomy" id="1884432"/>
    <lineage>
        <taxon>Bacteria</taxon>
        <taxon>Bacillati</taxon>
        <taxon>Bacillota</taxon>
        <taxon>Bacilli</taxon>
        <taxon>Bacillales</taxon>
        <taxon>Bacillaceae</taxon>
    </lineage>
</organism>
<name>A0A1I5PAJ6_9BACI</name>
<feature type="DNA-binding region" description="OmpR/PhoB-type" evidence="7">
    <location>
        <begin position="129"/>
        <end position="227"/>
    </location>
</feature>
<evidence type="ECO:0000313" key="10">
    <source>
        <dbReference type="EMBL" id="SFP30820.1"/>
    </source>
</evidence>
<dbReference type="InterPro" id="IPR039420">
    <property type="entry name" value="WalR-like"/>
</dbReference>
<dbReference type="InterPro" id="IPR001867">
    <property type="entry name" value="OmpR/PhoB-type_DNA-bd"/>
</dbReference>
<keyword evidence="2" id="KW-0902">Two-component regulatory system</keyword>
<dbReference type="PANTHER" id="PTHR48111">
    <property type="entry name" value="REGULATOR OF RPOS"/>
    <property type="match status" value="1"/>
</dbReference>
<evidence type="ECO:0000313" key="11">
    <source>
        <dbReference type="Proteomes" id="UP000198892"/>
    </source>
</evidence>
<gene>
    <name evidence="10" type="ORF">SAMN05518683_10435</name>
</gene>
<dbReference type="PROSITE" id="PS51755">
    <property type="entry name" value="OMPR_PHOB"/>
    <property type="match status" value="1"/>
</dbReference>
<dbReference type="GO" id="GO:0000156">
    <property type="term" value="F:phosphorelay response regulator activity"/>
    <property type="evidence" value="ECO:0007669"/>
    <property type="project" value="TreeGrafter"/>
</dbReference>
<dbReference type="Gene3D" id="6.10.250.690">
    <property type="match status" value="1"/>
</dbReference>
<reference evidence="11" key="1">
    <citation type="submission" date="2016-10" db="EMBL/GenBank/DDBJ databases">
        <authorList>
            <person name="Varghese N."/>
            <person name="Submissions S."/>
        </authorList>
    </citation>
    <scope>NUCLEOTIDE SEQUENCE [LARGE SCALE GENOMIC DNA]</scope>
    <source>
        <strain evidence="11">S7</strain>
    </source>
</reference>
<dbReference type="Pfam" id="PF00486">
    <property type="entry name" value="Trans_reg_C"/>
    <property type="match status" value="1"/>
</dbReference>
<dbReference type="CDD" id="cd00383">
    <property type="entry name" value="trans_reg_C"/>
    <property type="match status" value="1"/>
</dbReference>
<evidence type="ECO:0000256" key="7">
    <source>
        <dbReference type="PROSITE-ProRule" id="PRU01091"/>
    </source>
</evidence>
<keyword evidence="11" id="KW-1185">Reference proteome</keyword>
<dbReference type="RefSeq" id="WP_093335608.1">
    <property type="nucleotide sequence ID" value="NZ_FOXD01000004.1"/>
</dbReference>
<keyword evidence="3" id="KW-0805">Transcription regulation</keyword>